<evidence type="ECO:0008006" key="4">
    <source>
        <dbReference type="Google" id="ProtNLM"/>
    </source>
</evidence>
<dbReference type="RefSeq" id="WP_029706791.1">
    <property type="nucleotide sequence ID" value="NZ_CP019239.1"/>
</dbReference>
<dbReference type="EMBL" id="CP019239">
    <property type="protein sequence ID" value="APW42226.1"/>
    <property type="molecule type" value="Genomic_DNA"/>
</dbReference>
<keyword evidence="1" id="KW-0472">Membrane</keyword>
<name>A0A1P8K8A7_9BURK</name>
<dbReference type="Proteomes" id="UP000186110">
    <property type="component" value="Chromosome"/>
</dbReference>
<evidence type="ECO:0000256" key="1">
    <source>
        <dbReference type="SAM" id="Phobius"/>
    </source>
</evidence>
<dbReference type="InterPro" id="IPR047798">
    <property type="entry name" value="BPSS1780-like"/>
</dbReference>
<keyword evidence="1" id="KW-0812">Transmembrane</keyword>
<organism evidence="2 3">
    <name type="scientific">Rhodoferax saidenbachensis</name>
    <dbReference type="NCBI Taxonomy" id="1484693"/>
    <lineage>
        <taxon>Bacteria</taxon>
        <taxon>Pseudomonadati</taxon>
        <taxon>Pseudomonadota</taxon>
        <taxon>Betaproteobacteria</taxon>
        <taxon>Burkholderiales</taxon>
        <taxon>Comamonadaceae</taxon>
        <taxon>Rhodoferax</taxon>
    </lineage>
</organism>
<feature type="transmembrane region" description="Helical" evidence="1">
    <location>
        <begin position="21"/>
        <end position="42"/>
    </location>
</feature>
<feature type="transmembrane region" description="Helical" evidence="1">
    <location>
        <begin position="224"/>
        <end position="245"/>
    </location>
</feature>
<gene>
    <name evidence="2" type="ORF">RS694_06545</name>
</gene>
<evidence type="ECO:0000313" key="3">
    <source>
        <dbReference type="Proteomes" id="UP000186110"/>
    </source>
</evidence>
<dbReference type="eggNOG" id="COG5473">
    <property type="taxonomic scope" value="Bacteria"/>
</dbReference>
<reference evidence="2 3" key="1">
    <citation type="submission" date="2017-01" db="EMBL/GenBank/DDBJ databases">
        <authorList>
            <person name="Mah S.A."/>
            <person name="Swanson W.J."/>
            <person name="Moy G.W."/>
            <person name="Vacquier V.D."/>
        </authorList>
    </citation>
    <scope>NUCLEOTIDE SEQUENCE [LARGE SCALE GENOMIC DNA]</scope>
    <source>
        <strain evidence="2 3">DSM 22694</strain>
    </source>
</reference>
<feature type="transmembrane region" description="Helical" evidence="1">
    <location>
        <begin position="145"/>
        <end position="170"/>
    </location>
</feature>
<accession>A0A1P8K8A7</accession>
<feature type="transmembrane region" description="Helical" evidence="1">
    <location>
        <begin position="97"/>
        <end position="118"/>
    </location>
</feature>
<dbReference type="KEGG" id="rsb:RS694_06545"/>
<protein>
    <recommendedName>
        <fullName evidence="4">Transmembrane protein</fullName>
    </recommendedName>
</protein>
<keyword evidence="3" id="KW-1185">Reference proteome</keyword>
<dbReference type="NCBIfam" id="NF041043">
    <property type="entry name" value="BPSS1780_fam"/>
    <property type="match status" value="1"/>
</dbReference>
<dbReference type="AlphaFoldDB" id="A0A1P8K8A7"/>
<dbReference type="STRING" id="1484693.RS694_06545"/>
<feature type="transmembrane region" description="Helical" evidence="1">
    <location>
        <begin position="190"/>
        <end position="218"/>
    </location>
</feature>
<sequence>MKLQIVPASRGSQWVKLGIRTFFKQPLALAGMFFMFMATMSILSMVPFIGSALALAFMPAATLGLMAASQQATEGKFPMPLMLFSAFRAGRPQTQAMLVLGALYALGFLGTMGLTALVDGGQLAKLYLLGGAFNAETLQEPNFQIALLLFLALYMPLSLMFWHAPALVHWHGVSPVKSLFFSLVACMRNFWAFTVFGLVWMAVFLAVGMLVATMGALWGSADATAALLFPAILLIAAMFFTSLYFTYSDSFDLSTTGDTP</sequence>
<keyword evidence="1" id="KW-1133">Transmembrane helix</keyword>
<proteinExistence type="predicted"/>
<evidence type="ECO:0000313" key="2">
    <source>
        <dbReference type="EMBL" id="APW42226.1"/>
    </source>
</evidence>